<feature type="domain" description="C2H2-type" evidence="9">
    <location>
        <begin position="68"/>
        <end position="92"/>
    </location>
</feature>
<keyword evidence="7" id="KW-0539">Nucleus</keyword>
<proteinExistence type="predicted"/>
<dbReference type="Pfam" id="PF00096">
    <property type="entry name" value="zf-C2H2"/>
    <property type="match status" value="3"/>
</dbReference>
<evidence type="ECO:0000313" key="10">
    <source>
        <dbReference type="EMBL" id="KAK7597954.1"/>
    </source>
</evidence>
<dbReference type="EMBL" id="JBBCAQ010000016">
    <property type="protein sequence ID" value="KAK7597954.1"/>
    <property type="molecule type" value="Genomic_DNA"/>
</dbReference>
<evidence type="ECO:0000313" key="11">
    <source>
        <dbReference type="Proteomes" id="UP001367676"/>
    </source>
</evidence>
<dbReference type="AlphaFoldDB" id="A0AAN9TZ47"/>
<name>A0AAN9TZ47_9HEMI</name>
<reference evidence="10 11" key="1">
    <citation type="submission" date="2024-03" db="EMBL/GenBank/DDBJ databases">
        <title>Adaptation during the transition from Ophiocordyceps entomopathogen to insect associate is accompanied by gene loss and intensified selection.</title>
        <authorList>
            <person name="Ward C.M."/>
            <person name="Onetto C.A."/>
            <person name="Borneman A.R."/>
        </authorList>
    </citation>
    <scope>NUCLEOTIDE SEQUENCE [LARGE SCALE GENOMIC DNA]</scope>
    <source>
        <strain evidence="10">AWRI1</strain>
        <tissue evidence="10">Single Adult Female</tissue>
    </source>
</reference>
<accession>A0AAN9TZ47</accession>
<keyword evidence="6" id="KW-0804">Transcription</keyword>
<dbReference type="GO" id="GO:0006357">
    <property type="term" value="P:regulation of transcription by RNA polymerase II"/>
    <property type="evidence" value="ECO:0007669"/>
    <property type="project" value="TreeGrafter"/>
</dbReference>
<feature type="domain" description="C2H2-type" evidence="9">
    <location>
        <begin position="175"/>
        <end position="200"/>
    </location>
</feature>
<dbReference type="InterPro" id="IPR013087">
    <property type="entry name" value="Znf_C2H2_type"/>
</dbReference>
<feature type="domain" description="C2H2-type" evidence="9">
    <location>
        <begin position="96"/>
        <end position="123"/>
    </location>
</feature>
<dbReference type="PANTHER" id="PTHR46179:SF13">
    <property type="entry name" value="C2H2-TYPE DOMAIN-CONTAINING PROTEIN"/>
    <property type="match status" value="1"/>
</dbReference>
<evidence type="ECO:0000256" key="8">
    <source>
        <dbReference type="PROSITE-ProRule" id="PRU00042"/>
    </source>
</evidence>
<evidence type="ECO:0000256" key="3">
    <source>
        <dbReference type="ARBA" id="ARBA00022771"/>
    </source>
</evidence>
<keyword evidence="4" id="KW-0862">Zinc</keyword>
<dbReference type="GO" id="GO:0008270">
    <property type="term" value="F:zinc ion binding"/>
    <property type="evidence" value="ECO:0007669"/>
    <property type="project" value="UniProtKB-KW"/>
</dbReference>
<dbReference type="SUPFAM" id="SSF57667">
    <property type="entry name" value="beta-beta-alpha zinc fingers"/>
    <property type="match status" value="2"/>
</dbReference>
<keyword evidence="11" id="KW-1185">Reference proteome</keyword>
<evidence type="ECO:0000256" key="5">
    <source>
        <dbReference type="ARBA" id="ARBA00023015"/>
    </source>
</evidence>
<keyword evidence="3 8" id="KW-0863">Zinc-finger</keyword>
<comment type="caution">
    <text evidence="10">The sequence shown here is derived from an EMBL/GenBank/DDBJ whole genome shotgun (WGS) entry which is preliminary data.</text>
</comment>
<evidence type="ECO:0000256" key="1">
    <source>
        <dbReference type="ARBA" id="ARBA00004123"/>
    </source>
</evidence>
<gene>
    <name evidence="10" type="ORF">V9T40_014910</name>
</gene>
<dbReference type="Proteomes" id="UP001367676">
    <property type="component" value="Unassembled WGS sequence"/>
</dbReference>
<feature type="domain" description="C2H2-type" evidence="9">
    <location>
        <begin position="3"/>
        <end position="32"/>
    </location>
</feature>
<dbReference type="Gene3D" id="3.30.160.60">
    <property type="entry name" value="Classic Zinc Finger"/>
    <property type="match status" value="4"/>
</dbReference>
<dbReference type="InterPro" id="IPR036236">
    <property type="entry name" value="Znf_C2H2_sf"/>
</dbReference>
<keyword evidence="5" id="KW-0805">Transcription regulation</keyword>
<comment type="subcellular location">
    <subcellularLocation>
        <location evidence="1">Nucleus</location>
    </subcellularLocation>
</comment>
<evidence type="ECO:0000256" key="7">
    <source>
        <dbReference type="ARBA" id="ARBA00023242"/>
    </source>
</evidence>
<keyword evidence="2" id="KW-0479">Metal-binding</keyword>
<organism evidence="10 11">
    <name type="scientific">Parthenolecanium corni</name>
    <dbReference type="NCBI Taxonomy" id="536013"/>
    <lineage>
        <taxon>Eukaryota</taxon>
        <taxon>Metazoa</taxon>
        <taxon>Ecdysozoa</taxon>
        <taxon>Arthropoda</taxon>
        <taxon>Hexapoda</taxon>
        <taxon>Insecta</taxon>
        <taxon>Pterygota</taxon>
        <taxon>Neoptera</taxon>
        <taxon>Paraneoptera</taxon>
        <taxon>Hemiptera</taxon>
        <taxon>Sternorrhyncha</taxon>
        <taxon>Coccoidea</taxon>
        <taxon>Coccidae</taxon>
        <taxon>Parthenolecanium</taxon>
    </lineage>
</organism>
<sequence length="292" mass="34113">MIHACKFENCQLVFNRPWKLKRHEEFHLGVKSFVCTESGCSKSYHTSSHLKRHVKTAHGCKQESDKLYVCSFVSCDATFKTTCGLQKHEKKHLFGHFCIICSRFFGDKSRFQRHAFLHLNKGSKYSANTNQSADIASNSEFRGSYLCEECCIPFAKKKDFIWHCKRSHQPVTRMFYCGEADCQKSFKQKKNLRQHMLSCHLEVSVFICGEVGCTRVFSYKRNIRKHILTKHLNVTITCPVKNCNRTFLFRKSLKHHLVLHERNLVVERKIREHKSPKDFAKEICDSIVNVAK</sequence>
<dbReference type="InterPro" id="IPR051061">
    <property type="entry name" value="Zinc_finger_trans_reg"/>
</dbReference>
<dbReference type="PROSITE" id="PS50157">
    <property type="entry name" value="ZINC_FINGER_C2H2_2"/>
    <property type="match status" value="6"/>
</dbReference>
<dbReference type="PROSITE" id="PS00028">
    <property type="entry name" value="ZINC_FINGER_C2H2_1"/>
    <property type="match status" value="7"/>
</dbReference>
<dbReference type="PANTHER" id="PTHR46179">
    <property type="entry name" value="ZINC FINGER PROTEIN"/>
    <property type="match status" value="1"/>
</dbReference>
<feature type="domain" description="C2H2-type" evidence="9">
    <location>
        <begin position="33"/>
        <end position="63"/>
    </location>
</feature>
<dbReference type="GO" id="GO:0005634">
    <property type="term" value="C:nucleus"/>
    <property type="evidence" value="ECO:0007669"/>
    <property type="project" value="UniProtKB-SubCell"/>
</dbReference>
<dbReference type="SMART" id="SM00355">
    <property type="entry name" value="ZnF_C2H2"/>
    <property type="match status" value="8"/>
</dbReference>
<evidence type="ECO:0000256" key="4">
    <source>
        <dbReference type="ARBA" id="ARBA00022833"/>
    </source>
</evidence>
<evidence type="ECO:0000256" key="2">
    <source>
        <dbReference type="ARBA" id="ARBA00022723"/>
    </source>
</evidence>
<evidence type="ECO:0000259" key="9">
    <source>
        <dbReference type="PROSITE" id="PS50157"/>
    </source>
</evidence>
<feature type="domain" description="C2H2-type" evidence="9">
    <location>
        <begin position="236"/>
        <end position="260"/>
    </location>
</feature>
<evidence type="ECO:0000256" key="6">
    <source>
        <dbReference type="ARBA" id="ARBA00023163"/>
    </source>
</evidence>
<protein>
    <recommendedName>
        <fullName evidence="9">C2H2-type domain-containing protein</fullName>
    </recommendedName>
</protein>